<dbReference type="PATRIC" id="fig|765913.3.peg.3299"/>
<organism evidence="9 10">
    <name type="scientific">Thiorhodococcus drewsii AZ1</name>
    <dbReference type="NCBI Taxonomy" id="765913"/>
    <lineage>
        <taxon>Bacteria</taxon>
        <taxon>Pseudomonadati</taxon>
        <taxon>Pseudomonadota</taxon>
        <taxon>Gammaproteobacteria</taxon>
        <taxon>Chromatiales</taxon>
        <taxon>Chromatiaceae</taxon>
        <taxon>Thiorhodococcus</taxon>
    </lineage>
</organism>
<dbReference type="GO" id="GO:0003677">
    <property type="term" value="F:DNA binding"/>
    <property type="evidence" value="ECO:0007669"/>
    <property type="project" value="InterPro"/>
</dbReference>
<dbReference type="GO" id="GO:0016787">
    <property type="term" value="F:hydrolase activity"/>
    <property type="evidence" value="ECO:0007669"/>
    <property type="project" value="UniProtKB-KW"/>
</dbReference>
<gene>
    <name evidence="9" type="ORF">ThidrDRAFT_3234</name>
</gene>
<dbReference type="SUPFAM" id="SSF51306">
    <property type="entry name" value="LexA/Signal peptidase"/>
    <property type="match status" value="1"/>
</dbReference>
<dbReference type="EMBL" id="AFWT01000025">
    <property type="protein sequence ID" value="EGV29642.1"/>
    <property type="molecule type" value="Genomic_DNA"/>
</dbReference>
<dbReference type="PANTHER" id="PTHR33516">
    <property type="entry name" value="LEXA REPRESSOR"/>
    <property type="match status" value="1"/>
</dbReference>
<evidence type="ECO:0000313" key="9">
    <source>
        <dbReference type="EMBL" id="EGV29642.1"/>
    </source>
</evidence>
<dbReference type="GO" id="GO:0006281">
    <property type="term" value="P:DNA repair"/>
    <property type="evidence" value="ECO:0007669"/>
    <property type="project" value="UniProtKB-KW"/>
</dbReference>
<keyword evidence="5" id="KW-0234">DNA repair</keyword>
<keyword evidence="6" id="KW-0742">SOS response</keyword>
<dbReference type="CDD" id="cd06529">
    <property type="entry name" value="S24_LexA-like"/>
    <property type="match status" value="1"/>
</dbReference>
<keyword evidence="10" id="KW-1185">Reference proteome</keyword>
<dbReference type="NCBIfam" id="NF007621">
    <property type="entry name" value="PRK10276.1"/>
    <property type="match status" value="1"/>
</dbReference>
<evidence type="ECO:0000259" key="8">
    <source>
        <dbReference type="Pfam" id="PF00717"/>
    </source>
</evidence>
<comment type="caution">
    <text evidence="9">The sequence shown here is derived from an EMBL/GenBank/DDBJ whole genome shotgun (WGS) entry which is preliminary data.</text>
</comment>
<dbReference type="PRINTS" id="PR00726">
    <property type="entry name" value="LEXASERPTASE"/>
</dbReference>
<dbReference type="GO" id="GO:0006355">
    <property type="term" value="P:regulation of DNA-templated transcription"/>
    <property type="evidence" value="ECO:0007669"/>
    <property type="project" value="InterPro"/>
</dbReference>
<keyword evidence="4 7" id="KW-0068">Autocatalytic cleavage</keyword>
<keyword evidence="3 7" id="KW-0378">Hydrolase</keyword>
<evidence type="ECO:0000256" key="2">
    <source>
        <dbReference type="ARBA" id="ARBA00022763"/>
    </source>
</evidence>
<dbReference type="InterPro" id="IPR039418">
    <property type="entry name" value="LexA-like"/>
</dbReference>
<dbReference type="eggNOG" id="COG1974">
    <property type="taxonomic scope" value="Bacteria"/>
</dbReference>
<feature type="domain" description="Peptidase S24/S26A/S26B/S26C" evidence="8">
    <location>
        <begin position="40"/>
        <end position="156"/>
    </location>
</feature>
<evidence type="ECO:0000313" key="10">
    <source>
        <dbReference type="Proteomes" id="UP000004200"/>
    </source>
</evidence>
<proteinExistence type="inferred from homology"/>
<comment type="similarity">
    <text evidence="1 7">Belongs to the peptidase S24 family.</text>
</comment>
<dbReference type="Gene3D" id="2.10.109.10">
    <property type="entry name" value="Umud Fragment, subunit A"/>
    <property type="match status" value="1"/>
</dbReference>
<dbReference type="Pfam" id="PF00717">
    <property type="entry name" value="Peptidase_S24"/>
    <property type="match status" value="1"/>
</dbReference>
<dbReference type="InterPro" id="IPR036286">
    <property type="entry name" value="LexA/Signal_pep-like_sf"/>
</dbReference>
<evidence type="ECO:0000256" key="5">
    <source>
        <dbReference type="ARBA" id="ARBA00023204"/>
    </source>
</evidence>
<evidence type="ECO:0000256" key="6">
    <source>
        <dbReference type="ARBA" id="ARBA00023236"/>
    </source>
</evidence>
<accession>G2E4M1</accession>
<dbReference type="InterPro" id="IPR015927">
    <property type="entry name" value="Peptidase_S24_S26A/B/C"/>
</dbReference>
<name>G2E4M1_9GAMM</name>
<evidence type="ECO:0000256" key="4">
    <source>
        <dbReference type="ARBA" id="ARBA00022813"/>
    </source>
</evidence>
<dbReference type="GO" id="GO:0009432">
    <property type="term" value="P:SOS response"/>
    <property type="evidence" value="ECO:0007669"/>
    <property type="project" value="UniProtKB-KW"/>
</dbReference>
<dbReference type="AlphaFoldDB" id="G2E4M1"/>
<dbReference type="PANTHER" id="PTHR33516:SF2">
    <property type="entry name" value="LEXA REPRESSOR-RELATED"/>
    <property type="match status" value="1"/>
</dbReference>
<reference evidence="9 10" key="1">
    <citation type="submission" date="2011-06" db="EMBL/GenBank/DDBJ databases">
        <title>The draft genome of Thiorhodococcus drewsii AZ1.</title>
        <authorList>
            <consortium name="US DOE Joint Genome Institute (JGI-PGF)"/>
            <person name="Lucas S."/>
            <person name="Han J."/>
            <person name="Lapidus A."/>
            <person name="Cheng J.-F."/>
            <person name="Goodwin L."/>
            <person name="Pitluck S."/>
            <person name="Peters L."/>
            <person name="Land M.L."/>
            <person name="Hauser L."/>
            <person name="Vogl K."/>
            <person name="Liu Z."/>
            <person name="Imhoff J."/>
            <person name="Thiel V."/>
            <person name="Frigaard N.-U."/>
            <person name="Bryant D.A."/>
            <person name="Woyke T.J."/>
        </authorList>
    </citation>
    <scope>NUCLEOTIDE SEQUENCE [LARGE SCALE GENOMIC DNA]</scope>
    <source>
        <strain evidence="9 10">AZ1</strain>
    </source>
</reference>
<keyword evidence="2" id="KW-0227">DNA damage</keyword>
<evidence type="ECO:0000256" key="3">
    <source>
        <dbReference type="ARBA" id="ARBA00022801"/>
    </source>
</evidence>
<dbReference type="MEROPS" id="S24.003"/>
<evidence type="ECO:0000256" key="1">
    <source>
        <dbReference type="ARBA" id="ARBA00007484"/>
    </source>
</evidence>
<evidence type="ECO:0000256" key="7">
    <source>
        <dbReference type="RuleBase" id="RU003991"/>
    </source>
</evidence>
<dbReference type="Proteomes" id="UP000004200">
    <property type="component" value="Unassembled WGS sequence"/>
</dbReference>
<dbReference type="InterPro" id="IPR050077">
    <property type="entry name" value="LexA_repressor"/>
</dbReference>
<dbReference type="InterPro" id="IPR006197">
    <property type="entry name" value="Peptidase_S24_LexA"/>
</dbReference>
<sequence length="163" mass="17674">MRVPVSALAAVRAWIAARPLGRRPDEALGFTPSPSRLPLPLYNSRIAAGFPSPANDDIEASIDLKEHLVQHPAATFFVQVQGESMTGAGIHNGDLRVVDRALEPRSGAIVVAVVDGELTVKRLKVEGEQVWLMAENPAYPPLEIRDGQELFIWGVVAHAVHSF</sequence>
<protein>
    <submittedName>
        <fullName evidence="9">Peptidase S24/S26A/S26B, conserved region</fullName>
    </submittedName>
</protein>
<dbReference type="STRING" id="765913.ThidrDRAFT_3234"/>